<accession>A0A081ADT0</accession>
<evidence type="ECO:0000256" key="4">
    <source>
        <dbReference type="ARBA" id="ARBA00022729"/>
    </source>
</evidence>
<comment type="domain">
    <text evidence="5">The RxLR-dEER motif acts to carry the protein into the host cell cytoplasm through binding to cell surface phosphatidylinositol-3-phosphate.</text>
</comment>
<dbReference type="EMBL" id="ANJA01001478">
    <property type="protein sequence ID" value="ETO77041.1"/>
    <property type="molecule type" value="Genomic_DNA"/>
</dbReference>
<proteinExistence type="inferred from homology"/>
<dbReference type="GO" id="GO:0005576">
    <property type="term" value="C:extracellular region"/>
    <property type="evidence" value="ECO:0007669"/>
    <property type="project" value="UniProtKB-SubCell"/>
</dbReference>
<dbReference type="OrthoDB" id="93666at2759"/>
<protein>
    <recommendedName>
        <fullName evidence="5">RxLR effector protein</fullName>
    </recommendedName>
</protein>
<comment type="function">
    <text evidence="5">Effector that suppresses plant defense responses during pathogen infection.</text>
</comment>
<evidence type="ECO:0000256" key="1">
    <source>
        <dbReference type="ARBA" id="ARBA00004613"/>
    </source>
</evidence>
<dbReference type="Proteomes" id="UP000028582">
    <property type="component" value="Unassembled WGS sequence"/>
</dbReference>
<dbReference type="Pfam" id="PF16810">
    <property type="entry name" value="RXLR"/>
    <property type="match status" value="1"/>
</dbReference>
<evidence type="ECO:0000256" key="3">
    <source>
        <dbReference type="ARBA" id="ARBA00022525"/>
    </source>
</evidence>
<evidence type="ECO:0000256" key="5">
    <source>
        <dbReference type="RuleBase" id="RU367124"/>
    </source>
</evidence>
<reference evidence="6 7" key="1">
    <citation type="submission" date="2013-11" db="EMBL/GenBank/DDBJ databases">
        <title>The Genome Sequence of Phytophthora parasitica P1976.</title>
        <authorList>
            <consortium name="The Broad Institute Genomics Platform"/>
            <person name="Russ C."/>
            <person name="Tyler B."/>
            <person name="Panabieres F."/>
            <person name="Shan W."/>
            <person name="Tripathy S."/>
            <person name="Grunwald N."/>
            <person name="Machado M."/>
            <person name="Johnson C.S."/>
            <person name="Walker B."/>
            <person name="Young S."/>
            <person name="Zeng Q."/>
            <person name="Gargeya S."/>
            <person name="Fitzgerald M."/>
            <person name="Haas B."/>
            <person name="Abouelleil A."/>
            <person name="Allen A.W."/>
            <person name="Alvarado L."/>
            <person name="Arachchi H.M."/>
            <person name="Berlin A.M."/>
            <person name="Chapman S.B."/>
            <person name="Gainer-Dewar J."/>
            <person name="Goldberg J."/>
            <person name="Griggs A."/>
            <person name="Gujja S."/>
            <person name="Hansen M."/>
            <person name="Howarth C."/>
            <person name="Imamovic A."/>
            <person name="Ireland A."/>
            <person name="Larimer J."/>
            <person name="McCowan C."/>
            <person name="Murphy C."/>
            <person name="Pearson M."/>
            <person name="Poon T.W."/>
            <person name="Priest M."/>
            <person name="Roberts A."/>
            <person name="Saif S."/>
            <person name="Shea T."/>
            <person name="Sisk P."/>
            <person name="Sykes S."/>
            <person name="Wortman J."/>
            <person name="Nusbaum C."/>
            <person name="Birren B."/>
        </authorList>
    </citation>
    <scope>NUCLEOTIDE SEQUENCE [LARGE SCALE GENOMIC DNA]</scope>
    <source>
        <strain evidence="6 7">P1976</strain>
    </source>
</reference>
<keyword evidence="3 5" id="KW-0964">Secreted</keyword>
<dbReference type="InterPro" id="IPR031825">
    <property type="entry name" value="RXLR"/>
</dbReference>
<evidence type="ECO:0000313" key="7">
    <source>
        <dbReference type="Proteomes" id="UP000028582"/>
    </source>
</evidence>
<comment type="caution">
    <text evidence="6">The sequence shown here is derived from an EMBL/GenBank/DDBJ whole genome shotgun (WGS) entry which is preliminary data.</text>
</comment>
<keyword evidence="4 5" id="KW-0732">Signal</keyword>
<name>A0A081ADT0_PHYNI</name>
<feature type="signal peptide" evidence="5">
    <location>
        <begin position="1"/>
        <end position="21"/>
    </location>
</feature>
<feature type="chain" id="PRO_5028509443" description="RxLR effector protein" evidence="5">
    <location>
        <begin position="22"/>
        <end position="98"/>
    </location>
</feature>
<evidence type="ECO:0000313" key="6">
    <source>
        <dbReference type="EMBL" id="ETO77041.1"/>
    </source>
</evidence>
<sequence length="98" mass="10811">MRLSYIFPVVIAAILHASGSALPTTMESNQATLANEASPGIHGADAGRLLRGVDKDAVKKEDLVQEERSAFKNLGKSSGKYLKKFGHWLVWKYDKPRQ</sequence>
<comment type="subcellular location">
    <subcellularLocation>
        <location evidence="1 5">Secreted</location>
    </subcellularLocation>
</comment>
<organism evidence="6 7">
    <name type="scientific">Phytophthora nicotianae P1976</name>
    <dbReference type="NCBI Taxonomy" id="1317066"/>
    <lineage>
        <taxon>Eukaryota</taxon>
        <taxon>Sar</taxon>
        <taxon>Stramenopiles</taxon>
        <taxon>Oomycota</taxon>
        <taxon>Peronosporomycetes</taxon>
        <taxon>Peronosporales</taxon>
        <taxon>Peronosporaceae</taxon>
        <taxon>Phytophthora</taxon>
    </lineage>
</organism>
<dbReference type="AlphaFoldDB" id="A0A081ADT0"/>
<gene>
    <name evidence="6" type="ORF">F444_07716</name>
</gene>
<comment type="similarity">
    <text evidence="2 5">Belongs to the RxLR effector family.</text>
</comment>
<evidence type="ECO:0000256" key="2">
    <source>
        <dbReference type="ARBA" id="ARBA00010400"/>
    </source>
</evidence>